<reference evidence="2 3" key="1">
    <citation type="submission" date="2018-06" db="EMBL/GenBank/DDBJ databases">
        <authorList>
            <consortium name="Pathogen Informatics"/>
            <person name="Doyle S."/>
        </authorList>
    </citation>
    <scope>NUCLEOTIDE SEQUENCE [LARGE SCALE GENOMIC DNA]</scope>
    <source>
        <strain evidence="2 3">NCTC10786</strain>
    </source>
</reference>
<sequence>MGERAGTGMATPLRYAVTLLVWGVMAVIWLPLVPAAFTLITPALSATHWLALFSDPQLPQALRATLVSVTLAATGALAIALTIVVALWPGAKWARLCARLPWLLAHSSCGLCRQRPAAFCRRRDALSPFPLAPRRRWIAMASGLGSRWPSKRAPFCSGFCRHY</sequence>
<evidence type="ECO:0000313" key="2">
    <source>
        <dbReference type="EMBL" id="SQB39451.1"/>
    </source>
</evidence>
<keyword evidence="1" id="KW-0812">Transmembrane</keyword>
<organism evidence="2 3">
    <name type="scientific">Citrobacter koseri</name>
    <name type="common">Citrobacter diversus</name>
    <dbReference type="NCBI Taxonomy" id="545"/>
    <lineage>
        <taxon>Bacteria</taxon>
        <taxon>Pseudomonadati</taxon>
        <taxon>Pseudomonadota</taxon>
        <taxon>Gammaproteobacteria</taxon>
        <taxon>Enterobacterales</taxon>
        <taxon>Enterobacteriaceae</taxon>
        <taxon>Citrobacter</taxon>
    </lineage>
</organism>
<evidence type="ECO:0000256" key="1">
    <source>
        <dbReference type="SAM" id="Phobius"/>
    </source>
</evidence>
<evidence type="ECO:0000313" key="3">
    <source>
        <dbReference type="Proteomes" id="UP000251584"/>
    </source>
</evidence>
<proteinExistence type="predicted"/>
<name>A0A2X2WMI2_CITKO</name>
<keyword evidence="1" id="KW-1133">Transmembrane helix</keyword>
<feature type="transmembrane region" description="Helical" evidence="1">
    <location>
        <begin position="66"/>
        <end position="88"/>
    </location>
</feature>
<feature type="transmembrane region" description="Helical" evidence="1">
    <location>
        <begin position="12"/>
        <end position="30"/>
    </location>
</feature>
<dbReference type="Proteomes" id="UP000251584">
    <property type="component" value="Unassembled WGS sequence"/>
</dbReference>
<keyword evidence="1" id="KW-0472">Membrane</keyword>
<dbReference type="AlphaFoldDB" id="A0A2X2WMI2"/>
<gene>
    <name evidence="2" type="primary">ynjC_1</name>
    <name evidence="2" type="ORF">NCTC10786_04524</name>
</gene>
<accession>A0A2X2WMI2</accession>
<protein>
    <submittedName>
        <fullName evidence="2">Inner membrane ABC transporter permease protein ynjC</fullName>
    </submittedName>
</protein>
<dbReference type="EMBL" id="UAVY01000008">
    <property type="protein sequence ID" value="SQB39451.1"/>
    <property type="molecule type" value="Genomic_DNA"/>
</dbReference>